<reference evidence="2" key="1">
    <citation type="submission" date="2016-11" db="EMBL/GenBank/DDBJ databases">
        <authorList>
            <person name="Varghese N."/>
            <person name="Submissions S."/>
        </authorList>
    </citation>
    <scope>NUCLEOTIDE SEQUENCE [LARGE SCALE GENOMIC DNA]</scope>
    <source>
        <strain evidence="2">DSM 19858</strain>
    </source>
</reference>
<dbReference type="STRING" id="192903.SAMN04488513_101188"/>
<dbReference type="EMBL" id="FQYU01000001">
    <property type="protein sequence ID" value="SHI40167.1"/>
    <property type="molecule type" value="Genomic_DNA"/>
</dbReference>
<dbReference type="OrthoDB" id="1144071at2"/>
<dbReference type="RefSeq" id="WP_072987012.1">
    <property type="nucleotide sequence ID" value="NZ_FQYU01000001.1"/>
</dbReference>
<keyword evidence="2" id="KW-1185">Reference proteome</keyword>
<gene>
    <name evidence="1" type="ORF">SAMN04488513_101188</name>
</gene>
<evidence type="ECO:0000313" key="1">
    <source>
        <dbReference type="EMBL" id="SHI40167.1"/>
    </source>
</evidence>
<accession>A0A1M6AUR2</accession>
<sequence length="205" mass="22615">MYRLLLLLCMATQISSAQKVVKKSIGDNDIELINIDVAHCYRLDLKTVKGNEVSIEATIDGEYKRELLLSLEQEGRTYYVSSGFQPVFENPNDKLSAHKVVSIALKILVPEYLEVYVYGRSCNVTASGNYRDLTISLNDGDCILRDVGEETIVATQSGNISVYAKAAAISANTKYGEVSGDTIPEADNHYRLSSVTGNIHLKKTE</sequence>
<dbReference type="AlphaFoldDB" id="A0A1M6AUR2"/>
<proteinExistence type="predicted"/>
<evidence type="ECO:0008006" key="3">
    <source>
        <dbReference type="Google" id="ProtNLM"/>
    </source>
</evidence>
<dbReference type="Proteomes" id="UP000184543">
    <property type="component" value="Unassembled WGS sequence"/>
</dbReference>
<protein>
    <recommendedName>
        <fullName evidence="3">Adhesin</fullName>
    </recommendedName>
</protein>
<organism evidence="1 2">
    <name type="scientific">Pseudozobellia thermophila</name>
    <dbReference type="NCBI Taxonomy" id="192903"/>
    <lineage>
        <taxon>Bacteria</taxon>
        <taxon>Pseudomonadati</taxon>
        <taxon>Bacteroidota</taxon>
        <taxon>Flavobacteriia</taxon>
        <taxon>Flavobacteriales</taxon>
        <taxon>Flavobacteriaceae</taxon>
        <taxon>Pseudozobellia</taxon>
    </lineage>
</organism>
<name>A0A1M6AUR2_9FLAO</name>
<evidence type="ECO:0000313" key="2">
    <source>
        <dbReference type="Proteomes" id="UP000184543"/>
    </source>
</evidence>